<dbReference type="AlphaFoldDB" id="A0A2T4JXS4"/>
<dbReference type="SUPFAM" id="SSF53697">
    <property type="entry name" value="SIS domain"/>
    <property type="match status" value="1"/>
</dbReference>
<dbReference type="GO" id="GO:0016835">
    <property type="term" value="F:carbon-oxygen lyase activity"/>
    <property type="evidence" value="ECO:0007669"/>
    <property type="project" value="InterPro"/>
</dbReference>
<dbReference type="InterPro" id="IPR005488">
    <property type="entry name" value="Etherase_MurQ"/>
</dbReference>
<name>A0A2T4JXS4_9RHOB</name>
<dbReference type="Gene3D" id="3.40.50.10490">
    <property type="entry name" value="Glucose-6-phosphate isomerase like protein, domain 1"/>
    <property type="match status" value="1"/>
</dbReference>
<evidence type="ECO:0000313" key="5">
    <source>
        <dbReference type="Proteomes" id="UP000241010"/>
    </source>
</evidence>
<dbReference type="InterPro" id="IPR046348">
    <property type="entry name" value="SIS_dom_sf"/>
</dbReference>
<dbReference type="PANTHER" id="PTHR10088">
    <property type="entry name" value="GLUCOKINASE REGULATORY PROTEIN"/>
    <property type="match status" value="1"/>
</dbReference>
<dbReference type="CDD" id="cd05007">
    <property type="entry name" value="SIS_Etherase"/>
    <property type="match status" value="1"/>
</dbReference>
<comment type="caution">
    <text evidence="4">The sequence shown here is derived from an EMBL/GenBank/DDBJ whole genome shotgun (WGS) entry which is preliminary data.</text>
</comment>
<gene>
    <name evidence="4" type="ORF">C5F48_05960</name>
</gene>
<proteinExistence type="predicted"/>
<dbReference type="GO" id="GO:0009254">
    <property type="term" value="P:peptidoglycan turnover"/>
    <property type="evidence" value="ECO:0007669"/>
    <property type="project" value="TreeGrafter"/>
</dbReference>
<dbReference type="InterPro" id="IPR001347">
    <property type="entry name" value="SIS_dom"/>
</dbReference>
<evidence type="ECO:0000256" key="1">
    <source>
        <dbReference type="ARBA" id="ARBA00023239"/>
    </source>
</evidence>
<dbReference type="PANTHER" id="PTHR10088:SF4">
    <property type="entry name" value="GLUCOKINASE REGULATORY PROTEIN"/>
    <property type="match status" value="1"/>
</dbReference>
<evidence type="ECO:0000256" key="2">
    <source>
        <dbReference type="ARBA" id="ARBA00023277"/>
    </source>
</evidence>
<accession>A0A2T4JXS4</accession>
<reference evidence="4 5" key="1">
    <citation type="submission" date="2018-03" db="EMBL/GenBank/DDBJ databases">
        <title>Cereibacter changlensis.</title>
        <authorList>
            <person name="Meyer T.E."/>
            <person name="Miller S."/>
            <person name="Lodha T."/>
            <person name="Gandham S."/>
            <person name="Chintalapati S."/>
            <person name="Chintalapati V.R."/>
        </authorList>
    </citation>
    <scope>NUCLEOTIDE SEQUENCE [LARGE SCALE GENOMIC DNA]</scope>
    <source>
        <strain evidence="4 5">JA139</strain>
    </source>
</reference>
<dbReference type="Gene3D" id="1.10.8.1080">
    <property type="match status" value="1"/>
</dbReference>
<dbReference type="Proteomes" id="UP000241010">
    <property type="component" value="Unassembled WGS sequence"/>
</dbReference>
<dbReference type="InterPro" id="IPR040190">
    <property type="entry name" value="MURQ/GCKR"/>
</dbReference>
<organism evidence="4 5">
    <name type="scientific">Cereibacter changlensis JA139</name>
    <dbReference type="NCBI Taxonomy" id="1188249"/>
    <lineage>
        <taxon>Bacteria</taxon>
        <taxon>Pseudomonadati</taxon>
        <taxon>Pseudomonadota</taxon>
        <taxon>Alphaproteobacteria</taxon>
        <taxon>Rhodobacterales</taxon>
        <taxon>Paracoccaceae</taxon>
        <taxon>Cereibacter</taxon>
    </lineage>
</organism>
<keyword evidence="5" id="KW-1185">Reference proteome</keyword>
<feature type="domain" description="SIS" evidence="3">
    <location>
        <begin position="53"/>
        <end position="216"/>
    </location>
</feature>
<dbReference type="RefSeq" id="WP_107662997.1">
    <property type="nucleotide sequence ID" value="NZ_PZKG01000017.1"/>
</dbReference>
<evidence type="ECO:0000259" key="3">
    <source>
        <dbReference type="PROSITE" id="PS51464"/>
    </source>
</evidence>
<keyword evidence="2" id="KW-0119">Carbohydrate metabolism</keyword>
<dbReference type="GO" id="GO:0097367">
    <property type="term" value="F:carbohydrate derivative binding"/>
    <property type="evidence" value="ECO:0007669"/>
    <property type="project" value="InterPro"/>
</dbReference>
<dbReference type="GO" id="GO:0016803">
    <property type="term" value="F:ether hydrolase activity"/>
    <property type="evidence" value="ECO:0007669"/>
    <property type="project" value="TreeGrafter"/>
</dbReference>
<dbReference type="EMBL" id="PZKG01000017">
    <property type="protein sequence ID" value="PTE22676.1"/>
    <property type="molecule type" value="Genomic_DNA"/>
</dbReference>
<dbReference type="OrthoDB" id="9813395at2"/>
<dbReference type="NCBIfam" id="NF003915">
    <property type="entry name" value="PRK05441.1"/>
    <property type="match status" value="1"/>
</dbReference>
<dbReference type="PROSITE" id="PS51464">
    <property type="entry name" value="SIS"/>
    <property type="match status" value="1"/>
</dbReference>
<protein>
    <submittedName>
        <fullName evidence="4">N-acetylmuramic acid 6-phosphate etherase</fullName>
    </submittedName>
</protein>
<sequence length="299" mass="29847">MTDRPTEARHPAAEGLHALPGAELLRLALDGHVGAVAVVERALPAIESAAEVASEALLAGGRMVYAGAGSSGLMALADCLELLGTFGIPPDRTPMLFAGGAGALLHLTGAVEDDPALAQADTAALGLTAKDVVICLSASGSTPYTLLVAEAARAAGAQVVGIANVPGSALLRLADLPIWLETGPEIVAGSTRLGAATAQKVALNLMSVLVGIRLGHVHDGYMVNLEADNAKLIERAARIVAGISGAAPETAHAALEASRGAVKPAVLIAAGATPEAAATALQDTRGHLGPALARIGRDQ</sequence>
<evidence type="ECO:0000313" key="4">
    <source>
        <dbReference type="EMBL" id="PTE22676.1"/>
    </source>
</evidence>
<dbReference type="GO" id="GO:0046348">
    <property type="term" value="P:amino sugar catabolic process"/>
    <property type="evidence" value="ECO:0007669"/>
    <property type="project" value="InterPro"/>
</dbReference>
<dbReference type="Pfam" id="PF13580">
    <property type="entry name" value="SIS_2"/>
    <property type="match status" value="1"/>
</dbReference>
<keyword evidence="1" id="KW-0456">Lyase</keyword>